<dbReference type="Proteomes" id="UP000332933">
    <property type="component" value="Unassembled WGS sequence"/>
</dbReference>
<gene>
    <name evidence="4" type="primary">Aste57867_5591</name>
    <name evidence="3" type="ORF">As57867_005578</name>
    <name evidence="4" type="ORF">ASTE57867_5591</name>
</gene>
<feature type="region of interest" description="Disordered" evidence="2">
    <location>
        <begin position="316"/>
        <end position="363"/>
    </location>
</feature>
<sequence length="363" mass="39819">MTSPPLSKRGASINPMAALQATMVQRGIVPEVDSSSLVQQLLATVHDLRVKCRVSYAFKINEDKMAAWKAGAMATTLKSVHVTPEVAAKFSAVYDDAVAQMRQLLEETYDRSVAEMTHRIDQFEHDLTTQATASQTTIVETLDSQHSHDRLALESIIKDMHEENDHQRANLVFMERRLRALENATDLGDVELCNKLRARVAELEAALDAARTTCVTAETAHAQAKRVIFRLESDVSMLRAKMQMTQGMYARETSQLCDIIRMNEAQFMQVSMAASSPRQTSPTRSGRAVNVYDPQSGRTVAFAASAASVVAPAGTQFTAHSSPTKPPARPLSPTKPTSPTHRLSSTAARAMPVPTATIQRPYI</sequence>
<dbReference type="OrthoDB" id="69299at2759"/>
<reference evidence="4 5" key="1">
    <citation type="submission" date="2019-03" db="EMBL/GenBank/DDBJ databases">
        <authorList>
            <person name="Gaulin E."/>
            <person name="Dumas B."/>
        </authorList>
    </citation>
    <scope>NUCLEOTIDE SEQUENCE [LARGE SCALE GENOMIC DNA]</scope>
    <source>
        <strain evidence="4">CBS 568.67</strain>
    </source>
</reference>
<name>A0A485KEN0_9STRA</name>
<protein>
    <submittedName>
        <fullName evidence="4">Aste57867_5591 protein</fullName>
    </submittedName>
</protein>
<keyword evidence="5" id="KW-1185">Reference proteome</keyword>
<evidence type="ECO:0000313" key="5">
    <source>
        <dbReference type="Proteomes" id="UP000332933"/>
    </source>
</evidence>
<dbReference type="AlphaFoldDB" id="A0A485KEN0"/>
<evidence type="ECO:0000256" key="2">
    <source>
        <dbReference type="SAM" id="MobiDB-lite"/>
    </source>
</evidence>
<evidence type="ECO:0000256" key="1">
    <source>
        <dbReference type="SAM" id="Coils"/>
    </source>
</evidence>
<organism evidence="4 5">
    <name type="scientific">Aphanomyces stellatus</name>
    <dbReference type="NCBI Taxonomy" id="120398"/>
    <lineage>
        <taxon>Eukaryota</taxon>
        <taxon>Sar</taxon>
        <taxon>Stramenopiles</taxon>
        <taxon>Oomycota</taxon>
        <taxon>Saprolegniomycetes</taxon>
        <taxon>Saprolegniales</taxon>
        <taxon>Verrucalvaceae</taxon>
        <taxon>Aphanomyces</taxon>
    </lineage>
</organism>
<reference evidence="3" key="2">
    <citation type="submission" date="2019-06" db="EMBL/GenBank/DDBJ databases">
        <title>Genomics analysis of Aphanomyces spp. identifies a new class of oomycete effector associated with host adaptation.</title>
        <authorList>
            <person name="Gaulin E."/>
        </authorList>
    </citation>
    <scope>NUCLEOTIDE SEQUENCE</scope>
    <source>
        <strain evidence="3">CBS 578.67</strain>
    </source>
</reference>
<keyword evidence="1" id="KW-0175">Coiled coil</keyword>
<dbReference type="EMBL" id="CAADRA010002084">
    <property type="protein sequence ID" value="VFT82637.1"/>
    <property type="molecule type" value="Genomic_DNA"/>
</dbReference>
<proteinExistence type="predicted"/>
<accession>A0A485KEN0</accession>
<evidence type="ECO:0000313" key="3">
    <source>
        <dbReference type="EMBL" id="KAF0710140.1"/>
    </source>
</evidence>
<feature type="coiled-coil region" evidence="1">
    <location>
        <begin position="157"/>
        <end position="220"/>
    </location>
</feature>
<feature type="compositionally biased region" description="Polar residues" evidence="2">
    <location>
        <begin position="334"/>
        <end position="347"/>
    </location>
</feature>
<dbReference type="EMBL" id="VJMH01002082">
    <property type="protein sequence ID" value="KAF0710140.1"/>
    <property type="molecule type" value="Genomic_DNA"/>
</dbReference>
<evidence type="ECO:0000313" key="4">
    <source>
        <dbReference type="EMBL" id="VFT82637.1"/>
    </source>
</evidence>